<evidence type="ECO:0000313" key="2">
    <source>
        <dbReference type="EMBL" id="SFH45286.1"/>
    </source>
</evidence>
<accession>A0A1I3A5Y8</accession>
<dbReference type="RefSeq" id="WP_090997449.1">
    <property type="nucleotide sequence ID" value="NZ_FOPP01000013.1"/>
</dbReference>
<dbReference type="InterPro" id="IPR014922">
    <property type="entry name" value="YdhG-like"/>
</dbReference>
<keyword evidence="3" id="KW-1185">Reference proteome</keyword>
<reference evidence="2 3" key="1">
    <citation type="submission" date="2016-10" db="EMBL/GenBank/DDBJ databases">
        <authorList>
            <person name="de Groot N.N."/>
        </authorList>
    </citation>
    <scope>NUCLEOTIDE SEQUENCE [LARGE SCALE GENOMIC DNA]</scope>
    <source>
        <strain evidence="2 3">DSM 18684</strain>
    </source>
</reference>
<dbReference type="SUPFAM" id="SSF159888">
    <property type="entry name" value="YdhG-like"/>
    <property type="match status" value="1"/>
</dbReference>
<feature type="domain" description="YdhG-like" evidence="1">
    <location>
        <begin position="17"/>
        <end position="111"/>
    </location>
</feature>
<organism evidence="2 3">
    <name type="scientific">Pedobacter insulae</name>
    <dbReference type="NCBI Taxonomy" id="414048"/>
    <lineage>
        <taxon>Bacteria</taxon>
        <taxon>Pseudomonadati</taxon>
        <taxon>Bacteroidota</taxon>
        <taxon>Sphingobacteriia</taxon>
        <taxon>Sphingobacteriales</taxon>
        <taxon>Sphingobacteriaceae</taxon>
        <taxon>Pedobacter</taxon>
    </lineage>
</organism>
<gene>
    <name evidence="2" type="ORF">SAMN04489864_11316</name>
</gene>
<name>A0A1I3A5Y8_9SPHI</name>
<dbReference type="STRING" id="414048.SAMN04489864_11316"/>
<evidence type="ECO:0000313" key="3">
    <source>
        <dbReference type="Proteomes" id="UP000199666"/>
    </source>
</evidence>
<dbReference type="AlphaFoldDB" id="A0A1I3A5Y8"/>
<dbReference type="Pfam" id="PF08818">
    <property type="entry name" value="DUF1801"/>
    <property type="match status" value="1"/>
</dbReference>
<dbReference type="Proteomes" id="UP000199666">
    <property type="component" value="Unassembled WGS sequence"/>
</dbReference>
<sequence>MTTELDFFYLKQETQIRDCLLALKTTILNFDKEITQEWKYKLPFFYYRRKPVCYFWIHKKYKQPYIGFVDGGLIDNPHLLQEKRSRMKILLVDQHSDLPVKVINGILTQAIALCHKK</sequence>
<protein>
    <recommendedName>
        <fullName evidence="1">YdhG-like domain-containing protein</fullName>
    </recommendedName>
</protein>
<dbReference type="OrthoDB" id="670608at2"/>
<proteinExistence type="predicted"/>
<dbReference type="EMBL" id="FOPP01000013">
    <property type="protein sequence ID" value="SFH45286.1"/>
    <property type="molecule type" value="Genomic_DNA"/>
</dbReference>
<dbReference type="Gene3D" id="3.90.1150.200">
    <property type="match status" value="1"/>
</dbReference>
<evidence type="ECO:0000259" key="1">
    <source>
        <dbReference type="Pfam" id="PF08818"/>
    </source>
</evidence>